<dbReference type="AlphaFoldDB" id="A0A0L9V8R9"/>
<proteinExistence type="predicted"/>
<sequence length="111" mass="12404">MNGVLPRVKGDAKYANIFTLVLMQSIIVSSPGHDGGFGRIGHLVARLALQKDDVELVVVNDPFITIDYMIWLFAMFGCVCRHPFCDWSLPTVLYKCCLSQGRIRGQVEENS</sequence>
<evidence type="ECO:0000313" key="1">
    <source>
        <dbReference type="EMBL" id="KOM51408.1"/>
    </source>
</evidence>
<dbReference type="Proteomes" id="UP000053144">
    <property type="component" value="Chromosome 9"/>
</dbReference>
<name>A0A0L9V8R9_PHAAN</name>
<reference evidence="2" key="1">
    <citation type="journal article" date="2015" name="Proc. Natl. Acad. Sci. U.S.A.">
        <title>Genome sequencing of adzuki bean (Vigna angularis) provides insight into high starch and low fat accumulation and domestication.</title>
        <authorList>
            <person name="Yang K."/>
            <person name="Tian Z."/>
            <person name="Chen C."/>
            <person name="Luo L."/>
            <person name="Zhao B."/>
            <person name="Wang Z."/>
            <person name="Yu L."/>
            <person name="Li Y."/>
            <person name="Sun Y."/>
            <person name="Li W."/>
            <person name="Chen Y."/>
            <person name="Li Y."/>
            <person name="Zhang Y."/>
            <person name="Ai D."/>
            <person name="Zhao J."/>
            <person name="Shang C."/>
            <person name="Ma Y."/>
            <person name="Wu B."/>
            <person name="Wang M."/>
            <person name="Gao L."/>
            <person name="Sun D."/>
            <person name="Zhang P."/>
            <person name="Guo F."/>
            <person name="Wang W."/>
            <person name="Li Y."/>
            <person name="Wang J."/>
            <person name="Varshney R.K."/>
            <person name="Wang J."/>
            <person name="Ling H.Q."/>
            <person name="Wan P."/>
        </authorList>
    </citation>
    <scope>NUCLEOTIDE SEQUENCE</scope>
    <source>
        <strain evidence="2">cv. Jingnong 6</strain>
    </source>
</reference>
<dbReference type="SUPFAM" id="SSF51735">
    <property type="entry name" value="NAD(P)-binding Rossmann-fold domains"/>
    <property type="match status" value="1"/>
</dbReference>
<dbReference type="InterPro" id="IPR036291">
    <property type="entry name" value="NAD(P)-bd_dom_sf"/>
</dbReference>
<dbReference type="EMBL" id="CM003379">
    <property type="protein sequence ID" value="KOM51408.1"/>
    <property type="molecule type" value="Genomic_DNA"/>
</dbReference>
<evidence type="ECO:0000313" key="2">
    <source>
        <dbReference type="Proteomes" id="UP000053144"/>
    </source>
</evidence>
<dbReference type="Gene3D" id="3.40.50.720">
    <property type="entry name" value="NAD(P)-binding Rossmann-like Domain"/>
    <property type="match status" value="1"/>
</dbReference>
<evidence type="ECO:0008006" key="3">
    <source>
        <dbReference type="Google" id="ProtNLM"/>
    </source>
</evidence>
<accession>A0A0L9V8R9</accession>
<gene>
    <name evidence="1" type="ORF">LR48_Vigan09g006700</name>
</gene>
<dbReference type="Gramene" id="KOM51408">
    <property type="protein sequence ID" value="KOM51408"/>
    <property type="gene ID" value="LR48_Vigan09g006700"/>
</dbReference>
<dbReference type="STRING" id="3914.A0A0L9V8R9"/>
<protein>
    <recommendedName>
        <fullName evidence="3">Glyceraldehyde 3-phosphate dehydrogenase NAD(P) binding domain-containing protein</fullName>
    </recommendedName>
</protein>
<organism evidence="1 2">
    <name type="scientific">Phaseolus angularis</name>
    <name type="common">Azuki bean</name>
    <name type="synonym">Vigna angularis</name>
    <dbReference type="NCBI Taxonomy" id="3914"/>
    <lineage>
        <taxon>Eukaryota</taxon>
        <taxon>Viridiplantae</taxon>
        <taxon>Streptophyta</taxon>
        <taxon>Embryophyta</taxon>
        <taxon>Tracheophyta</taxon>
        <taxon>Spermatophyta</taxon>
        <taxon>Magnoliopsida</taxon>
        <taxon>eudicotyledons</taxon>
        <taxon>Gunneridae</taxon>
        <taxon>Pentapetalae</taxon>
        <taxon>rosids</taxon>
        <taxon>fabids</taxon>
        <taxon>Fabales</taxon>
        <taxon>Fabaceae</taxon>
        <taxon>Papilionoideae</taxon>
        <taxon>50 kb inversion clade</taxon>
        <taxon>NPAAA clade</taxon>
        <taxon>indigoferoid/millettioid clade</taxon>
        <taxon>Phaseoleae</taxon>
        <taxon>Vigna</taxon>
    </lineage>
</organism>